<feature type="domain" description="Methyltransferase type 11" evidence="1">
    <location>
        <begin position="50"/>
        <end position="133"/>
    </location>
</feature>
<gene>
    <name evidence="2" type="ORF">A2936_02930</name>
</gene>
<dbReference type="InterPro" id="IPR013216">
    <property type="entry name" value="Methyltransf_11"/>
</dbReference>
<dbReference type="GO" id="GO:0008757">
    <property type="term" value="F:S-adenosylmethionine-dependent methyltransferase activity"/>
    <property type="evidence" value="ECO:0007669"/>
    <property type="project" value="InterPro"/>
</dbReference>
<proteinExistence type="predicted"/>
<dbReference type="SUPFAM" id="SSF53335">
    <property type="entry name" value="S-adenosyl-L-methionine-dependent methyltransferases"/>
    <property type="match status" value="1"/>
</dbReference>
<reference evidence="2 3" key="1">
    <citation type="journal article" date="2016" name="Nat. Commun.">
        <title>Thousands of microbial genomes shed light on interconnected biogeochemical processes in an aquifer system.</title>
        <authorList>
            <person name="Anantharaman K."/>
            <person name="Brown C.T."/>
            <person name="Hug L.A."/>
            <person name="Sharon I."/>
            <person name="Castelle C.J."/>
            <person name="Probst A.J."/>
            <person name="Thomas B.C."/>
            <person name="Singh A."/>
            <person name="Wilkins M.J."/>
            <person name="Karaoz U."/>
            <person name="Brodie E.L."/>
            <person name="Williams K.H."/>
            <person name="Hubbard S.S."/>
            <person name="Banfield J.F."/>
        </authorList>
    </citation>
    <scope>NUCLEOTIDE SEQUENCE [LARGE SCALE GENOMIC DNA]</scope>
</reference>
<accession>A0A1F7URI1</accession>
<comment type="caution">
    <text evidence="2">The sequence shown here is derived from an EMBL/GenBank/DDBJ whole genome shotgun (WGS) entry which is preliminary data.</text>
</comment>
<dbReference type="InterPro" id="IPR029063">
    <property type="entry name" value="SAM-dependent_MTases_sf"/>
</dbReference>
<evidence type="ECO:0000259" key="1">
    <source>
        <dbReference type="Pfam" id="PF08241"/>
    </source>
</evidence>
<dbReference type="AlphaFoldDB" id="A0A1F7URI1"/>
<dbReference type="Proteomes" id="UP000176846">
    <property type="component" value="Unassembled WGS sequence"/>
</dbReference>
<evidence type="ECO:0000313" key="2">
    <source>
        <dbReference type="EMBL" id="OGL80297.1"/>
    </source>
</evidence>
<dbReference type="EMBL" id="MGEK01000039">
    <property type="protein sequence ID" value="OGL80297.1"/>
    <property type="molecule type" value="Genomic_DNA"/>
</dbReference>
<dbReference type="PANTHER" id="PTHR43591">
    <property type="entry name" value="METHYLTRANSFERASE"/>
    <property type="match status" value="1"/>
</dbReference>
<organism evidence="2 3">
    <name type="scientific">Candidatus Uhrbacteria bacterium RIFCSPLOWO2_01_FULL_47_25</name>
    <dbReference type="NCBI Taxonomy" id="1802402"/>
    <lineage>
        <taxon>Bacteria</taxon>
        <taxon>Candidatus Uhriibacteriota</taxon>
    </lineage>
</organism>
<evidence type="ECO:0000313" key="3">
    <source>
        <dbReference type="Proteomes" id="UP000176846"/>
    </source>
</evidence>
<dbReference type="CDD" id="cd02440">
    <property type="entry name" value="AdoMet_MTases"/>
    <property type="match status" value="1"/>
</dbReference>
<name>A0A1F7URI1_9BACT</name>
<sequence length="270" mass="31243">MTNKDTTKIVRQRINPSIFDFCFLTTRSHLKAFLRFKQLLKETNAPRKFLDLGCGYKPFQQLLGGVNIEKYIGVDFDRNRSAADVEASIDQLPFEDNSFDAVIASEVLEHAPQLEKAVGELRRVAKNGALVYISTPFILGEHGVPYDFQRITRYKYFDLFKKDEIVLLQETNRSLATPFFIWNVVLENIAIFKMIPIVPHLSYCVNNIFALIGEVLVDIAEWVGRRVFSKRQTWFESLWKSYFYTMPGGYDVIVRIKKYDQGVFGVSLRV</sequence>
<protein>
    <recommendedName>
        <fullName evidence="1">Methyltransferase type 11 domain-containing protein</fullName>
    </recommendedName>
</protein>
<dbReference type="Pfam" id="PF08241">
    <property type="entry name" value="Methyltransf_11"/>
    <property type="match status" value="1"/>
</dbReference>
<dbReference type="Gene3D" id="3.40.50.150">
    <property type="entry name" value="Vaccinia Virus protein VP39"/>
    <property type="match status" value="1"/>
</dbReference>